<proteinExistence type="predicted"/>
<organism evidence="2 3">
    <name type="scientific">Collybiopsis luxurians FD-317 M1</name>
    <dbReference type="NCBI Taxonomy" id="944289"/>
    <lineage>
        <taxon>Eukaryota</taxon>
        <taxon>Fungi</taxon>
        <taxon>Dikarya</taxon>
        <taxon>Basidiomycota</taxon>
        <taxon>Agaricomycotina</taxon>
        <taxon>Agaricomycetes</taxon>
        <taxon>Agaricomycetidae</taxon>
        <taxon>Agaricales</taxon>
        <taxon>Marasmiineae</taxon>
        <taxon>Omphalotaceae</taxon>
        <taxon>Collybiopsis</taxon>
        <taxon>Collybiopsis luxurians</taxon>
    </lineage>
</organism>
<dbReference type="OrthoDB" id="3054003at2759"/>
<evidence type="ECO:0000313" key="2">
    <source>
        <dbReference type="EMBL" id="KIK57620.1"/>
    </source>
</evidence>
<dbReference type="AlphaFoldDB" id="A0A0D0B329"/>
<evidence type="ECO:0000313" key="3">
    <source>
        <dbReference type="Proteomes" id="UP000053593"/>
    </source>
</evidence>
<name>A0A0D0B329_9AGAR</name>
<dbReference type="HOGENOM" id="CLU_609809_0_0_1"/>
<accession>A0A0D0B329</accession>
<dbReference type="Proteomes" id="UP000053593">
    <property type="component" value="Unassembled WGS sequence"/>
</dbReference>
<feature type="region of interest" description="Disordered" evidence="1">
    <location>
        <begin position="356"/>
        <end position="402"/>
    </location>
</feature>
<gene>
    <name evidence="2" type="ORF">GYMLUDRAFT_246963</name>
</gene>
<evidence type="ECO:0000256" key="1">
    <source>
        <dbReference type="SAM" id="MobiDB-lite"/>
    </source>
</evidence>
<keyword evidence="3" id="KW-1185">Reference proteome</keyword>
<dbReference type="Pfam" id="PF14223">
    <property type="entry name" value="Retrotran_gag_2"/>
    <property type="match status" value="1"/>
</dbReference>
<reference evidence="2 3" key="1">
    <citation type="submission" date="2014-04" db="EMBL/GenBank/DDBJ databases">
        <title>Evolutionary Origins and Diversification of the Mycorrhizal Mutualists.</title>
        <authorList>
            <consortium name="DOE Joint Genome Institute"/>
            <consortium name="Mycorrhizal Genomics Consortium"/>
            <person name="Kohler A."/>
            <person name="Kuo A."/>
            <person name="Nagy L.G."/>
            <person name="Floudas D."/>
            <person name="Copeland A."/>
            <person name="Barry K.W."/>
            <person name="Cichocki N."/>
            <person name="Veneault-Fourrey C."/>
            <person name="LaButti K."/>
            <person name="Lindquist E.A."/>
            <person name="Lipzen A."/>
            <person name="Lundell T."/>
            <person name="Morin E."/>
            <person name="Murat C."/>
            <person name="Riley R."/>
            <person name="Ohm R."/>
            <person name="Sun H."/>
            <person name="Tunlid A."/>
            <person name="Henrissat B."/>
            <person name="Grigoriev I.V."/>
            <person name="Hibbett D.S."/>
            <person name="Martin F."/>
        </authorList>
    </citation>
    <scope>NUCLEOTIDE SEQUENCE [LARGE SCALE GENOMIC DNA]</scope>
    <source>
        <strain evidence="2 3">FD-317 M1</strain>
    </source>
</reference>
<sequence length="449" mass="48832">MSFNPNSLLNLLVFSKDCQLASISNWAAFCDHLKSVAHSTGLLGYLNSSIQAPIAPTPIIGAAAPAVVALPVPTVPTPINSHSPSGEEWELRDGHLASIIYQNIKDPRSIGVMEDMSSNAMWRKLTGKYKTNSAAAQALAKEHIQQFKYTLGTPFEDYFKQLKVLCKAANNVGCSAQDEDLHTRFLTSLSTDYLWILQTHSACPYSDLKCTLLEYNMMVESANTINLATTVPNEKTLTCIVNYQDGIHIDKLHGVISQELQNVLVVFEVSGKTPNKWEDYLELLLMAYKALHPEKSKSVIFGTSNNKGNSSNDPNATEIDMAKRSKGKAPEQANSQEPKCKYCQICTGKGMKSKAKTHNTVDCWDKPGNEDKRPASRPSSLSSPLTTGQGNTKGQPTQGAKKSFKARLLEIFDEMDNNEPVPPAAALNANSMSITEIVPPGLAGKGAAA</sequence>
<feature type="compositionally biased region" description="Polar residues" evidence="1">
    <location>
        <begin position="301"/>
        <end position="315"/>
    </location>
</feature>
<feature type="compositionally biased region" description="Polar residues" evidence="1">
    <location>
        <begin position="386"/>
        <end position="400"/>
    </location>
</feature>
<feature type="compositionally biased region" description="Basic and acidic residues" evidence="1">
    <location>
        <begin position="363"/>
        <end position="374"/>
    </location>
</feature>
<protein>
    <submittedName>
        <fullName evidence="2">Uncharacterized protein</fullName>
    </submittedName>
</protein>
<dbReference type="EMBL" id="KN834790">
    <property type="protein sequence ID" value="KIK57620.1"/>
    <property type="molecule type" value="Genomic_DNA"/>
</dbReference>
<feature type="region of interest" description="Disordered" evidence="1">
    <location>
        <begin position="300"/>
        <end position="334"/>
    </location>
</feature>
<feature type="compositionally biased region" description="Low complexity" evidence="1">
    <location>
        <begin position="376"/>
        <end position="385"/>
    </location>
</feature>